<dbReference type="Gene3D" id="3.40.50.150">
    <property type="entry name" value="Vaccinia Virus protein VP39"/>
    <property type="match status" value="1"/>
</dbReference>
<dbReference type="GO" id="GO:0008168">
    <property type="term" value="F:methyltransferase activity"/>
    <property type="evidence" value="ECO:0007669"/>
    <property type="project" value="UniProtKB-KW"/>
</dbReference>
<dbReference type="Pfam" id="PF05050">
    <property type="entry name" value="Methyltransf_21"/>
    <property type="match status" value="1"/>
</dbReference>
<dbReference type="PANTHER" id="PTHR34203:SF15">
    <property type="entry name" value="SLL1173 PROTEIN"/>
    <property type="match status" value="1"/>
</dbReference>
<evidence type="ECO:0000313" key="3">
    <source>
        <dbReference type="Proteomes" id="UP000287352"/>
    </source>
</evidence>
<keyword evidence="3" id="KW-1185">Reference proteome</keyword>
<sequence length="274" mass="31026">MKLGSTLGNALLATRAYHNWAEVVFLLARQQEPTRIVLKNGQQITGATGLCSQVRKIFFEEIYTPAPLSIEQNDIVVDIGAGYGVFSLFASTYTQNTIYAFEPTPKSFTLLQQNISYLPQVTTHRCAISHKIGSSLLLLDPDDGQYNRLPILHKSEPVHYYFTPHFTDVHPTQSRLDLTLTIPTLTISAILEHYQLEQIDFLKMSCEGAEGTIIHSMSQQTLEKVRKLAFSFHDHLSPYPHQELQSFLSRAGFTTLLDWDRCSPQGYLYGWRAS</sequence>
<dbReference type="InterPro" id="IPR029063">
    <property type="entry name" value="SAM-dependent_MTases_sf"/>
</dbReference>
<dbReference type="InterPro" id="IPR052514">
    <property type="entry name" value="SAM-dependent_MTase"/>
</dbReference>
<name>A0A402A634_9CHLR</name>
<accession>A0A402A634</accession>
<dbReference type="OrthoDB" id="9785375at2"/>
<keyword evidence="2" id="KW-0489">Methyltransferase</keyword>
<dbReference type="GO" id="GO:0032259">
    <property type="term" value="P:methylation"/>
    <property type="evidence" value="ECO:0007669"/>
    <property type="project" value="UniProtKB-KW"/>
</dbReference>
<evidence type="ECO:0000313" key="2">
    <source>
        <dbReference type="EMBL" id="GCE14598.1"/>
    </source>
</evidence>
<reference evidence="3" key="1">
    <citation type="submission" date="2018-12" db="EMBL/GenBank/DDBJ databases">
        <title>Tengunoibacter tsumagoiensis gen. nov., sp. nov., Dictyobacter kobayashii sp. nov., D. alpinus sp. nov., and D. joshuensis sp. nov. and description of Dictyobacteraceae fam. nov. within the order Ktedonobacterales isolated from Tengu-no-mugimeshi.</title>
        <authorList>
            <person name="Wang C.M."/>
            <person name="Zheng Y."/>
            <person name="Sakai Y."/>
            <person name="Toyoda A."/>
            <person name="Minakuchi Y."/>
            <person name="Abe K."/>
            <person name="Yokota A."/>
            <person name="Yabe S."/>
        </authorList>
    </citation>
    <scope>NUCLEOTIDE SEQUENCE [LARGE SCALE GENOMIC DNA]</scope>
    <source>
        <strain evidence="3">Uno3</strain>
    </source>
</reference>
<comment type="caution">
    <text evidence="2">The sequence shown here is derived from an EMBL/GenBank/DDBJ whole genome shotgun (WGS) entry which is preliminary data.</text>
</comment>
<proteinExistence type="predicted"/>
<protein>
    <submittedName>
        <fullName evidence="2">FkbM family methyltransferase</fullName>
    </submittedName>
</protein>
<keyword evidence="2" id="KW-0808">Transferase</keyword>
<feature type="domain" description="Methyltransferase FkbM" evidence="1">
    <location>
        <begin position="78"/>
        <end position="253"/>
    </location>
</feature>
<dbReference type="RefSeq" id="WP_126582153.1">
    <property type="nucleotide sequence ID" value="NZ_BIFR01000002.1"/>
</dbReference>
<organism evidence="2 3">
    <name type="scientific">Tengunoibacter tsumagoiensis</name>
    <dbReference type="NCBI Taxonomy" id="2014871"/>
    <lineage>
        <taxon>Bacteria</taxon>
        <taxon>Bacillati</taxon>
        <taxon>Chloroflexota</taxon>
        <taxon>Ktedonobacteria</taxon>
        <taxon>Ktedonobacterales</taxon>
        <taxon>Dictyobacteraceae</taxon>
        <taxon>Tengunoibacter</taxon>
    </lineage>
</organism>
<dbReference type="InterPro" id="IPR006342">
    <property type="entry name" value="FkbM_mtfrase"/>
</dbReference>
<dbReference type="SUPFAM" id="SSF53335">
    <property type="entry name" value="S-adenosyl-L-methionine-dependent methyltransferases"/>
    <property type="match status" value="1"/>
</dbReference>
<dbReference type="Proteomes" id="UP000287352">
    <property type="component" value="Unassembled WGS sequence"/>
</dbReference>
<evidence type="ECO:0000259" key="1">
    <source>
        <dbReference type="Pfam" id="PF05050"/>
    </source>
</evidence>
<dbReference type="NCBIfam" id="TIGR01444">
    <property type="entry name" value="fkbM_fam"/>
    <property type="match status" value="1"/>
</dbReference>
<gene>
    <name evidence="2" type="ORF">KTT_44570</name>
</gene>
<dbReference type="PANTHER" id="PTHR34203">
    <property type="entry name" value="METHYLTRANSFERASE, FKBM FAMILY PROTEIN"/>
    <property type="match status" value="1"/>
</dbReference>
<dbReference type="AlphaFoldDB" id="A0A402A634"/>
<dbReference type="EMBL" id="BIFR01000002">
    <property type="protein sequence ID" value="GCE14598.1"/>
    <property type="molecule type" value="Genomic_DNA"/>
</dbReference>